<sequence length="150" mass="17150">MTTRCFTARVDDHFLCCAACMDPKGHRGFRLTSRSYFVWSGARSRFGKFRPGRARVPLRVEARGALYFFFFFSSLGKYRGGARSSEARGSIGRGTRARRPLRRKLGRTFSRKCGGAVGMLPSREDAPLFSSSPPLRTPHFFFFFLLLFLW</sequence>
<dbReference type="Proteomes" id="UP000646548">
    <property type="component" value="Unassembled WGS sequence"/>
</dbReference>
<dbReference type="AlphaFoldDB" id="A0A834FIX9"/>
<protein>
    <submittedName>
        <fullName evidence="1">Uncharacterized protein</fullName>
    </submittedName>
</protein>
<reference evidence="1" key="1">
    <citation type="journal article" name="BMC Genomics">
        <title>Long-read sequencing and de novo genome assembly of marine medaka (Oryzias melastigma).</title>
        <authorList>
            <person name="Liang P."/>
            <person name="Saqib H.S.A."/>
            <person name="Ni X."/>
            <person name="Shen Y."/>
        </authorList>
    </citation>
    <scope>NUCLEOTIDE SEQUENCE</scope>
    <source>
        <strain evidence="1">Bigg-433</strain>
    </source>
</reference>
<organism evidence="1 2">
    <name type="scientific">Oryzias melastigma</name>
    <name type="common">Marine medaka</name>
    <dbReference type="NCBI Taxonomy" id="30732"/>
    <lineage>
        <taxon>Eukaryota</taxon>
        <taxon>Metazoa</taxon>
        <taxon>Chordata</taxon>
        <taxon>Craniata</taxon>
        <taxon>Vertebrata</taxon>
        <taxon>Euteleostomi</taxon>
        <taxon>Actinopterygii</taxon>
        <taxon>Neopterygii</taxon>
        <taxon>Teleostei</taxon>
        <taxon>Neoteleostei</taxon>
        <taxon>Acanthomorphata</taxon>
        <taxon>Ovalentaria</taxon>
        <taxon>Atherinomorphae</taxon>
        <taxon>Beloniformes</taxon>
        <taxon>Adrianichthyidae</taxon>
        <taxon>Oryziinae</taxon>
        <taxon>Oryzias</taxon>
    </lineage>
</organism>
<evidence type="ECO:0000313" key="2">
    <source>
        <dbReference type="Proteomes" id="UP000646548"/>
    </source>
</evidence>
<proteinExistence type="predicted"/>
<name>A0A834FIX9_ORYME</name>
<evidence type="ECO:0000313" key="1">
    <source>
        <dbReference type="EMBL" id="KAF6734916.1"/>
    </source>
</evidence>
<gene>
    <name evidence="1" type="ORF">FQA47_022214</name>
</gene>
<comment type="caution">
    <text evidence="1">The sequence shown here is derived from an EMBL/GenBank/DDBJ whole genome shotgun (WGS) entry which is preliminary data.</text>
</comment>
<dbReference type="EMBL" id="WKFB01000124">
    <property type="protein sequence ID" value="KAF6734916.1"/>
    <property type="molecule type" value="Genomic_DNA"/>
</dbReference>
<accession>A0A834FIX9</accession>